<evidence type="ECO:0000259" key="2">
    <source>
        <dbReference type="SMART" id="SM00642"/>
    </source>
</evidence>
<dbReference type="PANTHER" id="PTHR47786">
    <property type="entry name" value="ALPHA-1,4-GLUCAN:MALTOSE-1-PHOSPHATE MALTOSYLTRANSFERASE"/>
    <property type="match status" value="1"/>
</dbReference>
<accession>A0A2M8QAA8</accession>
<sequence>MEFHISRAARDRYDFDQSLYQFTGNAVFADLRAVREFAQRMNDRRDAAHNPDRAVRAGELNAMGLIDELLHLVVRLYDEALRQRGQMPSHRRSFSDALDYASQKLGPEAVYATLARFTEHFPPLPVYRREMNPATYLVAYSTDALEELMMLWLENENPAFRPFAELFDDAPVADGTAYHQLIAAIREFFDQQPRFGPDDQTLIEMLQAPARAAPDSLQGQLEFIRQRWAPYFGEAFSRFLTRLLTSFDLIREDEKATFGFGGPGPSRAPTIEDLRGINAAPSGDITVIEREAFTPDTDWMPRLVLLAKNTYVWLDQLSRKYQRAITRLDQVPDEELAQMAEWGITGLWLIGLWERSKASQRIKQLMGAHDAVASAYSLYDYTIAEDLGGEAALNHLKAQAWRYGIRLASDMVPNHMGIDSKWVIERPDYFLSLAHPPFPSYTFDGPDLSSDPRVGIFLEDHYYTRTDAAVVFKRLDRQTGDVRYIYHGNDGTSFPWNDTAQINYLNPEAREAVIQTILHVARQFPIIRFDAAMTLAKRHIRRLWFPEPGAGGAIPSRAGHGLTAAEFDALMPNEFWREVVDRAAVEAPDTLLLAEAFWMLEGYFVRTLGMHRVYNSAFMNMLRDEKNGEYRQLIKNTLEFDPEILRRYVNFQNNPDEKTAVEQFGKGDKYFGVCVLMCTMPGLPMFGHGQIEGYTEKYGMDFRYPKLWEWPDQALVARHEREIFPLLKKRYLFAGVDRFRLFDFYTADGSVNEDVFAYSNAYGDEKALVIYHNKFAETRGWIHTSAAYAVKQADKKVLVRSTLGEALGLHDDAEHFVVFHDAISGLEFIRSSRELCARGLHMALRAYEYHVFDRINEVREDAAHPYAELDARLQGRWVASISEELEIVRLTPVARAYRRLVDADLMKRLMGAATLAEAEREQALDDLEARMQAVLEAIQRHTRGEGAVDAEAGRAVARAARKDARRFMALRTLGRLPDDEATLATTLGWLLSRRMGEAAQTLLEATRPVQDGTPRSTADPAQASRIWLTRWRLGEALHDALRELGMDDPQAYVAVAQVKLVLTHSDLLMLPAQVRPPESSAAALAPNSSPRIAALRALFADPEAQALLQVNVYDGITYFSKEAFESLVAVLEAAATLNGADDARARAQALIEAATAAGYRVAQLLSESAAPDAQPASRRGTASPMAS</sequence>
<dbReference type="PANTHER" id="PTHR47786:SF2">
    <property type="entry name" value="GLYCOSYL HYDROLASE FAMILY 13 CATALYTIC DOMAIN-CONTAINING PROTEIN"/>
    <property type="match status" value="1"/>
</dbReference>
<gene>
    <name evidence="3" type="ORF">CUN48_12250</name>
</gene>
<evidence type="ECO:0000313" key="4">
    <source>
        <dbReference type="Proteomes" id="UP000230790"/>
    </source>
</evidence>
<comment type="caution">
    <text evidence="3">The sequence shown here is derived from an EMBL/GenBank/DDBJ whole genome shotgun (WGS) entry which is preliminary data.</text>
</comment>
<feature type="domain" description="Glycosyl hydrolase family 13 catalytic" evidence="2">
    <location>
        <begin position="309"/>
        <end position="703"/>
    </location>
</feature>
<dbReference type="InterPro" id="IPR017853">
    <property type="entry name" value="GH"/>
</dbReference>
<reference evidence="3 4" key="1">
    <citation type="submission" date="2017-11" db="EMBL/GenBank/DDBJ databases">
        <title>Evolution of Phototrophy in the Chloroflexi Phylum Driven by Horizontal Gene Transfer.</title>
        <authorList>
            <person name="Ward L.M."/>
            <person name="Hemp J."/>
            <person name="Shih P.M."/>
            <person name="Mcglynn S.E."/>
            <person name="Fischer W."/>
        </authorList>
    </citation>
    <scope>NUCLEOTIDE SEQUENCE [LARGE SCALE GENOMIC DNA]</scope>
    <source>
        <strain evidence="3">JP3_7</strain>
    </source>
</reference>
<feature type="coiled-coil region" evidence="1">
    <location>
        <begin position="917"/>
        <end position="944"/>
    </location>
</feature>
<evidence type="ECO:0000256" key="1">
    <source>
        <dbReference type="SAM" id="Coils"/>
    </source>
</evidence>
<dbReference type="EMBL" id="PGTN01000101">
    <property type="protein sequence ID" value="PJF46743.1"/>
    <property type="molecule type" value="Genomic_DNA"/>
</dbReference>
<dbReference type="InterPro" id="IPR006047">
    <property type="entry name" value="GH13_cat_dom"/>
</dbReference>
<dbReference type="GO" id="GO:0005975">
    <property type="term" value="P:carbohydrate metabolic process"/>
    <property type="evidence" value="ECO:0007669"/>
    <property type="project" value="InterPro"/>
</dbReference>
<dbReference type="AlphaFoldDB" id="A0A2M8QAA8"/>
<dbReference type="Gene3D" id="3.20.20.80">
    <property type="entry name" value="Glycosidases"/>
    <property type="match status" value="1"/>
</dbReference>
<proteinExistence type="predicted"/>
<dbReference type="SUPFAM" id="SSF51445">
    <property type="entry name" value="(Trans)glycosidases"/>
    <property type="match status" value="1"/>
</dbReference>
<dbReference type="SMART" id="SM00642">
    <property type="entry name" value="Aamy"/>
    <property type="match status" value="1"/>
</dbReference>
<protein>
    <submittedName>
        <fullName evidence="3">Alpha-amylase</fullName>
    </submittedName>
</protein>
<keyword evidence="1" id="KW-0175">Coiled coil</keyword>
<evidence type="ECO:0000313" key="3">
    <source>
        <dbReference type="EMBL" id="PJF46743.1"/>
    </source>
</evidence>
<organism evidence="3 4">
    <name type="scientific">Candidatus Thermofonsia Clade 3 bacterium</name>
    <dbReference type="NCBI Taxonomy" id="2364212"/>
    <lineage>
        <taxon>Bacteria</taxon>
        <taxon>Bacillati</taxon>
        <taxon>Chloroflexota</taxon>
        <taxon>Candidatus Thermofontia</taxon>
        <taxon>Candidatus Thermofonsia Clade 3</taxon>
    </lineage>
</organism>
<name>A0A2M8QAA8_9CHLR</name>
<dbReference type="Proteomes" id="UP000230790">
    <property type="component" value="Unassembled WGS sequence"/>
</dbReference>